<dbReference type="CDD" id="cd00438">
    <property type="entry name" value="cupin_RmlC"/>
    <property type="match status" value="1"/>
</dbReference>
<dbReference type="EMBL" id="KF264551">
    <property type="protein sequence ID" value="AGS49623.1"/>
    <property type="molecule type" value="Genomic_DNA"/>
</dbReference>
<feature type="site" description="Participates in a stacking interaction with the thymidine ring of dTDP-4-oxo-6-deoxyglucose" evidence="2">
    <location>
        <position position="136"/>
    </location>
</feature>
<evidence type="ECO:0000256" key="1">
    <source>
        <dbReference type="PIRSR" id="PIRSR600888-1"/>
    </source>
</evidence>
<dbReference type="PANTHER" id="PTHR21047:SF2">
    <property type="entry name" value="THYMIDINE DIPHOSPHO-4-KETO-RHAMNOSE 3,5-EPIMERASE"/>
    <property type="match status" value="1"/>
</dbReference>
<dbReference type="EC" id="5.1.3.13" evidence="3"/>
<feature type="active site" description="Proton acceptor" evidence="1">
    <location>
        <position position="60"/>
    </location>
</feature>
<reference evidence="3" key="1">
    <citation type="journal article" date="2013" name="Proc. Natl. Acad. Sci. U.S.A.">
        <title>Mapping gene clusters within arrayed metagenomic libraries to expand the structural diversity of biomedically relevant natural products.</title>
        <authorList>
            <person name="Owen J.G."/>
            <person name="Reddy B.V."/>
            <person name="Ternei M.A."/>
            <person name="Charlop-Powers Z."/>
            <person name="Calle P.Y."/>
            <person name="Kim J.H."/>
            <person name="Brady S.F."/>
        </authorList>
    </citation>
    <scope>NUCLEOTIDE SEQUENCE</scope>
</reference>
<evidence type="ECO:0000256" key="2">
    <source>
        <dbReference type="PIRSR" id="PIRSR600888-3"/>
    </source>
</evidence>
<feature type="active site" description="Proton donor" evidence="1">
    <location>
        <position position="130"/>
    </location>
</feature>
<protein>
    <submittedName>
        <fullName evidence="3">dTDP-4-dehydrorhamnose 3,5-epimerase</fullName>
        <ecNumber evidence="3">5.1.3.13</ecNumber>
    </submittedName>
</protein>
<proteinExistence type="predicted"/>
<sequence length="197" mass="21476">MRELAVSGAFEFTPDPKRDGRGVFVSPLQDEAFVGAVGHRFPVAQVNHIVSARSVLRGLHFTTAPPGQCKYVHCARGRALDVIVDIRVGSPSFGCWDAVEMDTERYRAVYFPKGTGHAFLALEDDTVMSYLVSTPYVPEYEQAIDPFDPALALPWPTDLQVILSDRDAAAVDLATAKQRGLLPDYACCISDGTRTGS</sequence>
<dbReference type="Pfam" id="PF00908">
    <property type="entry name" value="dTDP_sugar_isom"/>
    <property type="match status" value="1"/>
</dbReference>
<dbReference type="GO" id="GO:0005829">
    <property type="term" value="C:cytosol"/>
    <property type="evidence" value="ECO:0007669"/>
    <property type="project" value="TreeGrafter"/>
</dbReference>
<organism evidence="3">
    <name type="scientific">uncultured bacterium esnapd12</name>
    <dbReference type="NCBI Taxonomy" id="1366592"/>
    <lineage>
        <taxon>Bacteria</taxon>
        <taxon>environmental samples</taxon>
    </lineage>
</organism>
<dbReference type="AlphaFoldDB" id="S5TMK8"/>
<dbReference type="SUPFAM" id="SSF51182">
    <property type="entry name" value="RmlC-like cupins"/>
    <property type="match status" value="1"/>
</dbReference>
<evidence type="ECO:0000313" key="3">
    <source>
        <dbReference type="EMBL" id="AGS49623.1"/>
    </source>
</evidence>
<dbReference type="InterPro" id="IPR000888">
    <property type="entry name" value="RmlC-like"/>
</dbReference>
<dbReference type="InterPro" id="IPR014710">
    <property type="entry name" value="RmlC-like_jellyroll"/>
</dbReference>
<dbReference type="GO" id="GO:0008830">
    <property type="term" value="F:dTDP-4-dehydrorhamnose 3,5-epimerase activity"/>
    <property type="evidence" value="ECO:0007669"/>
    <property type="project" value="UniProtKB-EC"/>
</dbReference>
<name>S5TMK8_9BACT</name>
<dbReference type="InterPro" id="IPR011051">
    <property type="entry name" value="RmlC_Cupin_sf"/>
</dbReference>
<keyword evidence="3" id="KW-0413">Isomerase</keyword>
<dbReference type="GO" id="GO:0000271">
    <property type="term" value="P:polysaccharide biosynthetic process"/>
    <property type="evidence" value="ECO:0007669"/>
    <property type="project" value="TreeGrafter"/>
</dbReference>
<dbReference type="Gene3D" id="2.60.120.10">
    <property type="entry name" value="Jelly Rolls"/>
    <property type="match status" value="1"/>
</dbReference>
<accession>S5TMK8</accession>
<dbReference type="PANTHER" id="PTHR21047">
    <property type="entry name" value="DTDP-6-DEOXY-D-GLUCOSE-3,5 EPIMERASE"/>
    <property type="match status" value="1"/>
</dbReference>
<dbReference type="GO" id="GO:0019305">
    <property type="term" value="P:dTDP-rhamnose biosynthetic process"/>
    <property type="evidence" value="ECO:0007669"/>
    <property type="project" value="TreeGrafter"/>
</dbReference>